<protein>
    <submittedName>
        <fullName evidence="2">Uncharacterized protein</fullName>
    </submittedName>
</protein>
<dbReference type="WBParaSite" id="PSU_v2.g14972.t1">
    <property type="protein sequence ID" value="PSU_v2.g14972.t1"/>
    <property type="gene ID" value="PSU_v2.g14972"/>
</dbReference>
<dbReference type="AlphaFoldDB" id="A0A914Y445"/>
<evidence type="ECO:0000313" key="1">
    <source>
        <dbReference type="Proteomes" id="UP000887577"/>
    </source>
</evidence>
<name>A0A914Y445_9BILA</name>
<evidence type="ECO:0000313" key="2">
    <source>
        <dbReference type="WBParaSite" id="PSU_v2.g14972.t1"/>
    </source>
</evidence>
<dbReference type="Proteomes" id="UP000887577">
    <property type="component" value="Unplaced"/>
</dbReference>
<proteinExistence type="predicted"/>
<keyword evidence="1" id="KW-1185">Reference proteome</keyword>
<organism evidence="1 2">
    <name type="scientific">Panagrolaimus superbus</name>
    <dbReference type="NCBI Taxonomy" id="310955"/>
    <lineage>
        <taxon>Eukaryota</taxon>
        <taxon>Metazoa</taxon>
        <taxon>Ecdysozoa</taxon>
        <taxon>Nematoda</taxon>
        <taxon>Chromadorea</taxon>
        <taxon>Rhabditida</taxon>
        <taxon>Tylenchina</taxon>
        <taxon>Panagrolaimomorpha</taxon>
        <taxon>Panagrolaimoidea</taxon>
        <taxon>Panagrolaimidae</taxon>
        <taxon>Panagrolaimus</taxon>
    </lineage>
</organism>
<sequence>MPLFPSVEHVCYKWNTGGELSDSKVQQALEQIQLSGNEADHSHPDYYRFKNIIPSGDSDSVQYELLLLK</sequence>
<reference evidence="2" key="1">
    <citation type="submission" date="2022-11" db="UniProtKB">
        <authorList>
            <consortium name="WormBaseParasite"/>
        </authorList>
    </citation>
    <scope>IDENTIFICATION</scope>
</reference>
<accession>A0A914Y445</accession>